<keyword evidence="1" id="KW-0472">Membrane</keyword>
<feature type="transmembrane region" description="Helical" evidence="1">
    <location>
        <begin position="205"/>
        <end position="223"/>
    </location>
</feature>
<reference evidence="2 3" key="1">
    <citation type="submission" date="2023-08" db="EMBL/GenBank/DDBJ databases">
        <title>A Necator americanus chromosomal reference genome.</title>
        <authorList>
            <person name="Ilik V."/>
            <person name="Petrzelkova K.J."/>
            <person name="Pardy F."/>
            <person name="Fuh T."/>
            <person name="Niatou-Singa F.S."/>
            <person name="Gouil Q."/>
            <person name="Baker L."/>
            <person name="Ritchie M.E."/>
            <person name="Jex A.R."/>
            <person name="Gazzola D."/>
            <person name="Li H."/>
            <person name="Toshio Fujiwara R."/>
            <person name="Zhan B."/>
            <person name="Aroian R.V."/>
            <person name="Pafco B."/>
            <person name="Schwarz E.M."/>
        </authorList>
    </citation>
    <scope>NUCLEOTIDE SEQUENCE [LARGE SCALE GENOMIC DNA]</scope>
    <source>
        <strain evidence="2 3">Aroian</strain>
        <tissue evidence="2">Whole animal</tissue>
    </source>
</reference>
<dbReference type="EMBL" id="JAVFWL010000004">
    <property type="protein sequence ID" value="KAK6750516.1"/>
    <property type="molecule type" value="Genomic_DNA"/>
</dbReference>
<evidence type="ECO:0000313" key="2">
    <source>
        <dbReference type="EMBL" id="KAK6750516.1"/>
    </source>
</evidence>
<proteinExistence type="predicted"/>
<keyword evidence="1" id="KW-0812">Transmembrane</keyword>
<dbReference type="Proteomes" id="UP001303046">
    <property type="component" value="Unassembled WGS sequence"/>
</dbReference>
<sequence>MLDCPSAIIFVNKLIFLRKEISDHIEFFAMIAVHELRMKRIESDHIVFSAKVCSAKRRGLVTMTDMRIEAVSGLLSPPTTCHPAFQQCFRTRLCSAFSSADSWQLHKRSTATTIRITTPIRTPIHPTIRTHMQEALTDTVNILATIQTITTVTTTITTVILHSDSSEGWVVSVLTSTETPTSVHRRMEYSSHVTVGDVLDEENEWISFVAFCIYVLLITQLIFHKDFLAMRDDMEL</sequence>
<evidence type="ECO:0000313" key="3">
    <source>
        <dbReference type="Proteomes" id="UP001303046"/>
    </source>
</evidence>
<name>A0ABR1DJ73_NECAM</name>
<keyword evidence="3" id="KW-1185">Reference proteome</keyword>
<keyword evidence="1" id="KW-1133">Transmembrane helix</keyword>
<protein>
    <submittedName>
        <fullName evidence="2">Uncharacterized protein</fullName>
    </submittedName>
</protein>
<accession>A0ABR1DJ73</accession>
<organism evidence="2 3">
    <name type="scientific">Necator americanus</name>
    <name type="common">Human hookworm</name>
    <dbReference type="NCBI Taxonomy" id="51031"/>
    <lineage>
        <taxon>Eukaryota</taxon>
        <taxon>Metazoa</taxon>
        <taxon>Ecdysozoa</taxon>
        <taxon>Nematoda</taxon>
        <taxon>Chromadorea</taxon>
        <taxon>Rhabditida</taxon>
        <taxon>Rhabditina</taxon>
        <taxon>Rhabditomorpha</taxon>
        <taxon>Strongyloidea</taxon>
        <taxon>Ancylostomatidae</taxon>
        <taxon>Bunostominae</taxon>
        <taxon>Necator</taxon>
    </lineage>
</organism>
<evidence type="ECO:0000256" key="1">
    <source>
        <dbReference type="SAM" id="Phobius"/>
    </source>
</evidence>
<gene>
    <name evidence="2" type="primary">Necator_chrIV.g15767</name>
    <name evidence="2" type="ORF">RB195_002472</name>
</gene>
<comment type="caution">
    <text evidence="2">The sequence shown here is derived from an EMBL/GenBank/DDBJ whole genome shotgun (WGS) entry which is preliminary data.</text>
</comment>